<dbReference type="EMBL" id="LAZR01011224">
    <property type="protein sequence ID" value="KKM62798.1"/>
    <property type="molecule type" value="Genomic_DNA"/>
</dbReference>
<accession>A0A0F9IZQ8</accession>
<evidence type="ECO:0000313" key="1">
    <source>
        <dbReference type="EMBL" id="KKM62798.1"/>
    </source>
</evidence>
<sequence>MILENAVLNLDGKNIFACLKCGQRMLVFDDRKGFVKNLDHIAQFLDKHTNIEVMTFEEFKDLTRYP</sequence>
<organism evidence="1">
    <name type="scientific">marine sediment metagenome</name>
    <dbReference type="NCBI Taxonomy" id="412755"/>
    <lineage>
        <taxon>unclassified sequences</taxon>
        <taxon>metagenomes</taxon>
        <taxon>ecological metagenomes</taxon>
    </lineage>
</organism>
<dbReference type="AlphaFoldDB" id="A0A0F9IZQ8"/>
<protein>
    <submittedName>
        <fullName evidence="1">Uncharacterized protein</fullName>
    </submittedName>
</protein>
<proteinExistence type="predicted"/>
<name>A0A0F9IZQ8_9ZZZZ</name>
<comment type="caution">
    <text evidence="1">The sequence shown here is derived from an EMBL/GenBank/DDBJ whole genome shotgun (WGS) entry which is preliminary data.</text>
</comment>
<reference evidence="1" key="1">
    <citation type="journal article" date="2015" name="Nature">
        <title>Complex archaea that bridge the gap between prokaryotes and eukaryotes.</title>
        <authorList>
            <person name="Spang A."/>
            <person name="Saw J.H."/>
            <person name="Jorgensen S.L."/>
            <person name="Zaremba-Niedzwiedzka K."/>
            <person name="Martijn J."/>
            <person name="Lind A.E."/>
            <person name="van Eijk R."/>
            <person name="Schleper C."/>
            <person name="Guy L."/>
            <person name="Ettema T.J."/>
        </authorList>
    </citation>
    <scope>NUCLEOTIDE SEQUENCE</scope>
</reference>
<gene>
    <name evidence="1" type="ORF">LCGC14_1517960</name>
</gene>